<evidence type="ECO:0000256" key="8">
    <source>
        <dbReference type="HAMAP-Rule" id="MF_00500"/>
    </source>
</evidence>
<dbReference type="EMBL" id="DSZY01000020">
    <property type="protein sequence ID" value="HGU40402.1"/>
    <property type="molecule type" value="Genomic_DNA"/>
</dbReference>
<evidence type="ECO:0000256" key="2">
    <source>
        <dbReference type="ARBA" id="ARBA00007634"/>
    </source>
</evidence>
<sequence length="98" mass="10977">MPNTKSAAKRVRVSEKRRIINKAYKTSMKNKIKAVLKAIAEKKNAEEVQQLFIKAQSAIDKAARRGAIHKNQASRRKSRLAAKVKAYLAQLQSSEASK</sequence>
<dbReference type="GO" id="GO:0005829">
    <property type="term" value="C:cytosol"/>
    <property type="evidence" value="ECO:0007669"/>
    <property type="project" value="TreeGrafter"/>
</dbReference>
<evidence type="ECO:0000256" key="3">
    <source>
        <dbReference type="ARBA" id="ARBA00022730"/>
    </source>
</evidence>
<comment type="function">
    <text evidence="1 8">Binds directly to 16S ribosomal RNA.</text>
</comment>
<name>A0A7C4RVY0_9BACT</name>
<dbReference type="InterPro" id="IPR036510">
    <property type="entry name" value="Ribosomal_bS20_sf"/>
</dbReference>
<dbReference type="Pfam" id="PF01649">
    <property type="entry name" value="Ribosomal_S20p"/>
    <property type="match status" value="1"/>
</dbReference>
<dbReference type="NCBIfam" id="TIGR00029">
    <property type="entry name" value="S20"/>
    <property type="match status" value="1"/>
</dbReference>
<comment type="similarity">
    <text evidence="2 8">Belongs to the bacterial ribosomal protein bS20 family.</text>
</comment>
<evidence type="ECO:0000313" key="9">
    <source>
        <dbReference type="EMBL" id="HGU40402.1"/>
    </source>
</evidence>
<dbReference type="FunFam" id="1.20.58.110:FF:000001">
    <property type="entry name" value="30S ribosomal protein S20"/>
    <property type="match status" value="1"/>
</dbReference>
<gene>
    <name evidence="8" type="primary">rpsT</name>
    <name evidence="9" type="ORF">ENT77_04300</name>
</gene>
<accession>A0A7C4RVY0</accession>
<evidence type="ECO:0000256" key="6">
    <source>
        <dbReference type="ARBA" id="ARBA00023274"/>
    </source>
</evidence>
<dbReference type="SUPFAM" id="SSF46992">
    <property type="entry name" value="Ribosomal protein S20"/>
    <property type="match status" value="1"/>
</dbReference>
<proteinExistence type="inferred from homology"/>
<dbReference type="Gene3D" id="1.20.58.110">
    <property type="entry name" value="Ribosomal protein S20"/>
    <property type="match status" value="1"/>
</dbReference>
<dbReference type="PANTHER" id="PTHR33398:SF1">
    <property type="entry name" value="SMALL RIBOSOMAL SUBUNIT PROTEIN BS20C"/>
    <property type="match status" value="1"/>
</dbReference>
<evidence type="ECO:0000256" key="4">
    <source>
        <dbReference type="ARBA" id="ARBA00022884"/>
    </source>
</evidence>
<reference evidence="9" key="1">
    <citation type="journal article" date="2020" name="mSystems">
        <title>Genome- and Community-Level Interaction Insights into Carbon Utilization and Element Cycling Functions of Hydrothermarchaeota in Hydrothermal Sediment.</title>
        <authorList>
            <person name="Zhou Z."/>
            <person name="Liu Y."/>
            <person name="Xu W."/>
            <person name="Pan J."/>
            <person name="Luo Z.H."/>
            <person name="Li M."/>
        </authorList>
    </citation>
    <scope>NUCLEOTIDE SEQUENCE [LARGE SCALE GENOMIC DNA]</scope>
    <source>
        <strain evidence="9">SpSt-609</strain>
    </source>
</reference>
<organism evidence="9">
    <name type="scientific">Fervidobacterium thailandense</name>
    <dbReference type="NCBI Taxonomy" id="1008305"/>
    <lineage>
        <taxon>Bacteria</taxon>
        <taxon>Thermotogati</taxon>
        <taxon>Thermotogota</taxon>
        <taxon>Thermotogae</taxon>
        <taxon>Thermotogales</taxon>
        <taxon>Fervidobacteriaceae</taxon>
        <taxon>Fervidobacterium</taxon>
    </lineage>
</organism>
<keyword evidence="4 8" id="KW-0694">RNA-binding</keyword>
<comment type="caution">
    <text evidence="9">The sequence shown here is derived from an EMBL/GenBank/DDBJ whole genome shotgun (WGS) entry which is preliminary data.</text>
</comment>
<evidence type="ECO:0000256" key="5">
    <source>
        <dbReference type="ARBA" id="ARBA00022980"/>
    </source>
</evidence>
<protein>
    <recommendedName>
        <fullName evidence="7 8">Small ribosomal subunit protein bS20</fullName>
    </recommendedName>
</protein>
<keyword evidence="6 8" id="KW-0687">Ribonucleoprotein</keyword>
<dbReference type="GO" id="GO:0015935">
    <property type="term" value="C:small ribosomal subunit"/>
    <property type="evidence" value="ECO:0007669"/>
    <property type="project" value="TreeGrafter"/>
</dbReference>
<evidence type="ECO:0000256" key="7">
    <source>
        <dbReference type="ARBA" id="ARBA00035136"/>
    </source>
</evidence>
<dbReference type="GO" id="GO:0003735">
    <property type="term" value="F:structural constituent of ribosome"/>
    <property type="evidence" value="ECO:0007669"/>
    <property type="project" value="InterPro"/>
</dbReference>
<keyword evidence="3 8" id="KW-0699">rRNA-binding</keyword>
<keyword evidence="5 8" id="KW-0689">Ribosomal protein</keyword>
<dbReference type="AlphaFoldDB" id="A0A7C4RVY0"/>
<dbReference type="PANTHER" id="PTHR33398">
    <property type="entry name" value="30S RIBOSOMAL PROTEIN S20"/>
    <property type="match status" value="1"/>
</dbReference>
<evidence type="ECO:0000256" key="1">
    <source>
        <dbReference type="ARBA" id="ARBA00003134"/>
    </source>
</evidence>
<dbReference type="GO" id="GO:0070181">
    <property type="term" value="F:small ribosomal subunit rRNA binding"/>
    <property type="evidence" value="ECO:0007669"/>
    <property type="project" value="TreeGrafter"/>
</dbReference>
<dbReference type="HAMAP" id="MF_00500">
    <property type="entry name" value="Ribosomal_bS20"/>
    <property type="match status" value="1"/>
</dbReference>
<dbReference type="InterPro" id="IPR002583">
    <property type="entry name" value="Ribosomal_bS20"/>
</dbReference>
<dbReference type="GO" id="GO:0006412">
    <property type="term" value="P:translation"/>
    <property type="evidence" value="ECO:0007669"/>
    <property type="project" value="UniProtKB-UniRule"/>
</dbReference>